<accession>A0A512PDI4</accession>
<dbReference type="OrthoDB" id="9804023at2"/>
<reference evidence="2 3" key="1">
    <citation type="submission" date="2019-07" db="EMBL/GenBank/DDBJ databases">
        <title>Whole genome shotgun sequence of Cellulomonas soli NBRC 109434.</title>
        <authorList>
            <person name="Hosoyama A."/>
            <person name="Uohara A."/>
            <person name="Ohji S."/>
            <person name="Ichikawa N."/>
        </authorList>
    </citation>
    <scope>NUCLEOTIDE SEQUENCE [LARGE SCALE GENOMIC DNA]</scope>
    <source>
        <strain evidence="2 3">NBRC 109434</strain>
    </source>
</reference>
<dbReference type="Proteomes" id="UP000321798">
    <property type="component" value="Unassembled WGS sequence"/>
</dbReference>
<dbReference type="Pfam" id="PF01841">
    <property type="entry name" value="Transglut_core"/>
    <property type="match status" value="1"/>
</dbReference>
<feature type="domain" description="Transglutaminase-like" evidence="1">
    <location>
        <begin position="161"/>
        <end position="228"/>
    </location>
</feature>
<dbReference type="PANTHER" id="PTHR33490:SF6">
    <property type="entry name" value="SLL1049 PROTEIN"/>
    <property type="match status" value="1"/>
</dbReference>
<organism evidence="2 3">
    <name type="scientific">Cellulomonas soli</name>
    <dbReference type="NCBI Taxonomy" id="931535"/>
    <lineage>
        <taxon>Bacteria</taxon>
        <taxon>Bacillati</taxon>
        <taxon>Actinomycetota</taxon>
        <taxon>Actinomycetes</taxon>
        <taxon>Micrococcales</taxon>
        <taxon>Cellulomonadaceae</taxon>
        <taxon>Cellulomonas</taxon>
    </lineage>
</organism>
<protein>
    <submittedName>
        <fullName evidence="2">Transglutaminase-like protein</fullName>
    </submittedName>
</protein>
<keyword evidence="3" id="KW-1185">Reference proteome</keyword>
<gene>
    <name evidence="2" type="ORF">CSO01_19310</name>
</gene>
<dbReference type="SUPFAM" id="SSF54001">
    <property type="entry name" value="Cysteine proteinases"/>
    <property type="match status" value="1"/>
</dbReference>
<dbReference type="Pfam" id="PF08379">
    <property type="entry name" value="Bact_transglu_N"/>
    <property type="match status" value="1"/>
</dbReference>
<evidence type="ECO:0000313" key="3">
    <source>
        <dbReference type="Proteomes" id="UP000321798"/>
    </source>
</evidence>
<evidence type="ECO:0000313" key="2">
    <source>
        <dbReference type="EMBL" id="GEP69216.1"/>
    </source>
</evidence>
<dbReference type="InterPro" id="IPR002931">
    <property type="entry name" value="Transglutaminase-like"/>
</dbReference>
<dbReference type="InterPro" id="IPR038765">
    <property type="entry name" value="Papain-like_cys_pep_sf"/>
</dbReference>
<name>A0A512PDI4_9CELL</name>
<dbReference type="PANTHER" id="PTHR33490">
    <property type="entry name" value="BLR5614 PROTEIN-RELATED"/>
    <property type="match status" value="1"/>
</dbReference>
<dbReference type="InterPro" id="IPR013589">
    <property type="entry name" value="Bac_transglu_N"/>
</dbReference>
<comment type="caution">
    <text evidence="2">The sequence shown here is derived from an EMBL/GenBank/DDBJ whole genome shotgun (WGS) entry which is preliminary data.</text>
</comment>
<sequence length="273" mass="29636">MHTSTFRYSGPVLASYNEARMTPVSEPGQTVVSTRLDVHPHTWLHAYEDYWGTAVTGFEVLAPHESMVITAEHVVEVSPRLPVRSIVDWGTLTGADVRDRFAEFLSDTATTAAPEDVLTLAREAAADLAPAEAAQAVCHALREQLDYVPGVTTVHTPAAEAWAARRGVCQDMAHLAVGALHGIGIPARYVSGYLHPSVDAEIGTTVTGESHAWVEWWVGEWVAYDPTNRVPAGEHHVALGRGRSYDDVPPLRGIYAGAETQELTVQVQITREA</sequence>
<dbReference type="EMBL" id="BKAL01000006">
    <property type="protein sequence ID" value="GEP69216.1"/>
    <property type="molecule type" value="Genomic_DNA"/>
</dbReference>
<dbReference type="SMART" id="SM00460">
    <property type="entry name" value="TGc"/>
    <property type="match status" value="1"/>
</dbReference>
<evidence type="ECO:0000259" key="1">
    <source>
        <dbReference type="SMART" id="SM00460"/>
    </source>
</evidence>
<proteinExistence type="predicted"/>
<dbReference type="Gene3D" id="3.10.620.30">
    <property type="match status" value="1"/>
</dbReference>
<dbReference type="AlphaFoldDB" id="A0A512PDI4"/>